<reference evidence="3" key="1">
    <citation type="journal article" date="2019" name="Int. J. Syst. Evol. Microbiol.">
        <title>The Global Catalogue of Microorganisms (GCM) 10K type strain sequencing project: providing services to taxonomists for standard genome sequencing and annotation.</title>
        <authorList>
            <consortium name="The Broad Institute Genomics Platform"/>
            <consortium name="The Broad Institute Genome Sequencing Center for Infectious Disease"/>
            <person name="Wu L."/>
            <person name="Ma J."/>
        </authorList>
    </citation>
    <scope>NUCLEOTIDE SEQUENCE [LARGE SCALE GENOMIC DNA]</scope>
    <source>
        <strain evidence="3">CGMCC 1.12237</strain>
    </source>
</reference>
<proteinExistence type="predicted"/>
<organism evidence="2 3">
    <name type="scientific">Lederbergia graminis</name>
    <dbReference type="NCBI Taxonomy" id="735518"/>
    <lineage>
        <taxon>Bacteria</taxon>
        <taxon>Bacillati</taxon>
        <taxon>Bacillota</taxon>
        <taxon>Bacilli</taxon>
        <taxon>Bacillales</taxon>
        <taxon>Bacillaceae</taxon>
        <taxon>Lederbergia</taxon>
    </lineage>
</organism>
<accession>A0ABW0LI23</accession>
<gene>
    <name evidence="2" type="ORF">ACFPM4_06780</name>
</gene>
<evidence type="ECO:0000313" key="2">
    <source>
        <dbReference type="EMBL" id="MFC5464466.1"/>
    </source>
</evidence>
<feature type="chain" id="PRO_5047304080" evidence="1">
    <location>
        <begin position="20"/>
        <end position="178"/>
    </location>
</feature>
<sequence length="178" mass="19715">MKKVTLSLILLMIVPILVACGTTIEEQKEKAIENVEQAFKAKPKEANKEVQSISFHLPSDSKIEKETANNIFLEHGEEPIILFYNQFEEATSKALYNGLIAAPDKVLGEKSFEDDNRFGFIIINNSNEEDEYIVTVGIGGVKASTKSALKNVAEDAKLLMEIVASTSFIENEDESTDN</sequence>
<evidence type="ECO:0000256" key="1">
    <source>
        <dbReference type="SAM" id="SignalP"/>
    </source>
</evidence>
<dbReference type="RefSeq" id="WP_382349348.1">
    <property type="nucleotide sequence ID" value="NZ_JBHSMC010000005.1"/>
</dbReference>
<comment type="caution">
    <text evidence="2">The sequence shown here is derived from an EMBL/GenBank/DDBJ whole genome shotgun (WGS) entry which is preliminary data.</text>
</comment>
<protein>
    <submittedName>
        <fullName evidence="2">Uncharacterized protein</fullName>
    </submittedName>
</protein>
<dbReference type="Proteomes" id="UP001596147">
    <property type="component" value="Unassembled WGS sequence"/>
</dbReference>
<evidence type="ECO:0000313" key="3">
    <source>
        <dbReference type="Proteomes" id="UP001596147"/>
    </source>
</evidence>
<dbReference type="EMBL" id="JBHSMC010000005">
    <property type="protein sequence ID" value="MFC5464466.1"/>
    <property type="molecule type" value="Genomic_DNA"/>
</dbReference>
<keyword evidence="3" id="KW-1185">Reference proteome</keyword>
<name>A0ABW0LI23_9BACI</name>
<dbReference type="PROSITE" id="PS51257">
    <property type="entry name" value="PROKAR_LIPOPROTEIN"/>
    <property type="match status" value="1"/>
</dbReference>
<keyword evidence="1" id="KW-0732">Signal</keyword>
<feature type="signal peptide" evidence="1">
    <location>
        <begin position="1"/>
        <end position="19"/>
    </location>
</feature>